<feature type="transmembrane region" description="Helical" evidence="1">
    <location>
        <begin position="6"/>
        <end position="23"/>
    </location>
</feature>
<dbReference type="GO" id="GO:0016020">
    <property type="term" value="C:membrane"/>
    <property type="evidence" value="ECO:0007669"/>
    <property type="project" value="InterPro"/>
</dbReference>
<keyword evidence="1" id="KW-0472">Membrane</keyword>
<feature type="transmembrane region" description="Helical" evidence="1">
    <location>
        <begin position="71"/>
        <end position="96"/>
    </location>
</feature>
<protein>
    <recommendedName>
        <fullName evidence="4">FxsA family protein</fullName>
    </recommendedName>
</protein>
<dbReference type="InterPro" id="IPR007313">
    <property type="entry name" value="FxsA"/>
</dbReference>
<name>A0A3Q9JN01_9GAMM</name>
<dbReference type="Pfam" id="PF04186">
    <property type="entry name" value="FxsA"/>
    <property type="match status" value="1"/>
</dbReference>
<accession>A0A3Q9JN01</accession>
<keyword evidence="3" id="KW-1185">Reference proteome</keyword>
<evidence type="ECO:0000256" key="1">
    <source>
        <dbReference type="SAM" id="Phobius"/>
    </source>
</evidence>
<proteinExistence type="predicted"/>
<dbReference type="AlphaFoldDB" id="A0A3Q9JN01"/>
<keyword evidence="1" id="KW-0812">Transmembrane</keyword>
<dbReference type="PANTHER" id="PTHR35335:SF1">
    <property type="entry name" value="UPF0716 PROTEIN FXSA"/>
    <property type="match status" value="1"/>
</dbReference>
<dbReference type="PANTHER" id="PTHR35335">
    <property type="entry name" value="UPF0716 PROTEIN FXSA"/>
    <property type="match status" value="1"/>
</dbReference>
<sequence length="145" mass="16036">MKFFGVYFIIEIILLVVAGRFLGVWLTLFIIVATSIFGVLILRLAGFSTMIKVRQKVAQGEAPNAEMMNGLLLGVGGGLLFLPGLLGNILGLLLVLPITRKSFIEYAKKLLNKYKPAPNTTYTNSPESAYSKVEVIEGEWERKDK</sequence>
<evidence type="ECO:0000313" key="2">
    <source>
        <dbReference type="EMBL" id="AZS51353.1"/>
    </source>
</evidence>
<gene>
    <name evidence="2" type="ORF">DM558_11480</name>
</gene>
<reference evidence="3" key="1">
    <citation type="submission" date="2018-06" db="EMBL/GenBank/DDBJ databases">
        <title>Complete genome of Pseudomonas insecticola strain QZS01.</title>
        <authorList>
            <person name="Wang J."/>
            <person name="Su Q."/>
        </authorList>
    </citation>
    <scope>NUCLEOTIDE SEQUENCE [LARGE SCALE GENOMIC DNA]</scope>
    <source>
        <strain evidence="3">QZS01</strain>
    </source>
</reference>
<evidence type="ECO:0008006" key="4">
    <source>
        <dbReference type="Google" id="ProtNLM"/>
    </source>
</evidence>
<evidence type="ECO:0000313" key="3">
    <source>
        <dbReference type="Proteomes" id="UP000273143"/>
    </source>
</evidence>
<dbReference type="EMBL" id="CP029822">
    <property type="protein sequence ID" value="AZS51353.1"/>
    <property type="molecule type" value="Genomic_DNA"/>
</dbReference>
<dbReference type="Proteomes" id="UP000273143">
    <property type="component" value="Chromosome"/>
</dbReference>
<feature type="transmembrane region" description="Helical" evidence="1">
    <location>
        <begin position="28"/>
        <end position="51"/>
    </location>
</feature>
<keyword evidence="1" id="KW-1133">Transmembrane helix</keyword>
<dbReference type="NCBIfam" id="NF008528">
    <property type="entry name" value="PRK11463.1-2"/>
    <property type="match status" value="1"/>
</dbReference>
<dbReference type="RefSeq" id="WP_127164113.1">
    <property type="nucleotide sequence ID" value="NZ_CP029822.1"/>
</dbReference>
<dbReference type="KEGG" id="emo:DM558_11480"/>
<organism evidence="2 3">
    <name type="scientific">Entomomonas moraniae</name>
    <dbReference type="NCBI Taxonomy" id="2213226"/>
    <lineage>
        <taxon>Bacteria</taxon>
        <taxon>Pseudomonadati</taxon>
        <taxon>Pseudomonadota</taxon>
        <taxon>Gammaproteobacteria</taxon>
        <taxon>Pseudomonadales</taxon>
        <taxon>Pseudomonadaceae</taxon>
        <taxon>Entomomonas</taxon>
    </lineage>
</organism>